<dbReference type="InterPro" id="IPR004161">
    <property type="entry name" value="EFTu-like_2"/>
</dbReference>
<comment type="subcellular location">
    <subcellularLocation>
        <location evidence="1">Cytoplasm</location>
    </subcellularLocation>
</comment>
<keyword evidence="7" id="KW-0251">Elongation factor</keyword>
<sequence length="510" mass="57585">MKLIDCLAEFDPKIVDDYSGTIKDSPLNDINPILSIRKGGMDLSSIQSKLQKQKGDEYNLPIWQLKNILWELIEEKKIEHNLRNYKKTRGEATKQKGDEYNLPIWQLKNILWELIEEKKIEHNLRNYKKTRGEATHFLTKFQMFIGYRGYKASSSSSGNRKGLLNVVLIGDPADVGKSALRKQFTAQEDDAHFETDNTRFTILDVDRQGQESSIPNIISRADIGVLVISSLPGEFGNVFVKDGLTSRLLTLAKIHGVSELLVAVNKMDHESVQWSPKRFRMPISKTYGNNGTFVLGKVEYGTVKTGDRMLIMPNNVPVTVSEIYINKDKVTIARPGETLRVQVKGVKETDISAGSVLCSSEKTLAAVLEFIADLYILDLQNASFDVGSNLTLHVHSLAVECEVLELICVSDKSTPSEEYLLPVKKGAFVTCRIKLSSGNFKESSQSSIFYIPSSPLLNIVVFVTYKFFFSQRHEIHTDRSNPCIFDSFFSFYSFTQLTTRLMSSFSFSVY</sequence>
<dbReference type="Gene3D" id="2.40.30.10">
    <property type="entry name" value="Translation factors"/>
    <property type="match status" value="2"/>
</dbReference>
<keyword evidence="4" id="KW-0547">Nucleotide-binding</keyword>
<evidence type="ECO:0000256" key="1">
    <source>
        <dbReference type="ARBA" id="ARBA00004496"/>
    </source>
</evidence>
<dbReference type="GO" id="GO:0003746">
    <property type="term" value="F:translation elongation factor activity"/>
    <property type="evidence" value="ECO:0007669"/>
    <property type="project" value="UniProtKB-KW"/>
</dbReference>
<evidence type="ECO:0000256" key="3">
    <source>
        <dbReference type="ARBA" id="ARBA00022490"/>
    </source>
</evidence>
<keyword evidence="7" id="KW-0648">Protein biosynthesis</keyword>
<dbReference type="SUPFAM" id="SSF50447">
    <property type="entry name" value="Translation proteins"/>
    <property type="match status" value="1"/>
</dbReference>
<dbReference type="AlphaFoldDB" id="A0A2U1PPL7"/>
<evidence type="ECO:0000256" key="2">
    <source>
        <dbReference type="ARBA" id="ARBA00022481"/>
    </source>
</evidence>
<dbReference type="Proteomes" id="UP000245207">
    <property type="component" value="Unassembled WGS sequence"/>
</dbReference>
<keyword evidence="2" id="KW-0488">Methylation</keyword>
<dbReference type="Pfam" id="PF03144">
    <property type="entry name" value="GTP_EFTU_D2"/>
    <property type="match status" value="1"/>
</dbReference>
<accession>A0A2U1PPL7</accession>
<evidence type="ECO:0000256" key="5">
    <source>
        <dbReference type="ARBA" id="ARBA00023134"/>
    </source>
</evidence>
<feature type="domain" description="Translation elongation factor EFTu-like" evidence="6">
    <location>
        <begin position="291"/>
        <end position="358"/>
    </location>
</feature>
<gene>
    <name evidence="7" type="ORF">CTI12_AA026480</name>
</gene>
<keyword evidence="8" id="KW-1185">Reference proteome</keyword>
<dbReference type="GO" id="GO:0005737">
    <property type="term" value="C:cytoplasm"/>
    <property type="evidence" value="ECO:0007669"/>
    <property type="project" value="UniProtKB-SubCell"/>
</dbReference>
<dbReference type="Gene3D" id="3.40.50.300">
    <property type="entry name" value="P-loop containing nucleotide triphosphate hydrolases"/>
    <property type="match status" value="1"/>
</dbReference>
<dbReference type="STRING" id="35608.A0A2U1PPL7"/>
<evidence type="ECO:0000256" key="4">
    <source>
        <dbReference type="ARBA" id="ARBA00022741"/>
    </source>
</evidence>
<dbReference type="PANTHER" id="PTHR23115">
    <property type="entry name" value="TRANSLATION FACTOR"/>
    <property type="match status" value="1"/>
</dbReference>
<dbReference type="InterPro" id="IPR050100">
    <property type="entry name" value="TRAFAC_GTPase_members"/>
</dbReference>
<proteinExistence type="predicted"/>
<dbReference type="InterPro" id="IPR009000">
    <property type="entry name" value="Transl_B-barrel_sf"/>
</dbReference>
<dbReference type="FunFam" id="2.40.30.10:FF:000020">
    <property type="entry name" value="Translation elongation factor EF-1"/>
    <property type="match status" value="1"/>
</dbReference>
<keyword evidence="3" id="KW-0963">Cytoplasm</keyword>
<dbReference type="CDD" id="cd04089">
    <property type="entry name" value="eRF3_II"/>
    <property type="match status" value="1"/>
</dbReference>
<reference evidence="7 8" key="1">
    <citation type="journal article" date="2018" name="Mol. Plant">
        <title>The genome of Artemisia annua provides insight into the evolution of Asteraceae family and artemisinin biosynthesis.</title>
        <authorList>
            <person name="Shen Q."/>
            <person name="Zhang L."/>
            <person name="Liao Z."/>
            <person name="Wang S."/>
            <person name="Yan T."/>
            <person name="Shi P."/>
            <person name="Liu M."/>
            <person name="Fu X."/>
            <person name="Pan Q."/>
            <person name="Wang Y."/>
            <person name="Lv Z."/>
            <person name="Lu X."/>
            <person name="Zhang F."/>
            <person name="Jiang W."/>
            <person name="Ma Y."/>
            <person name="Chen M."/>
            <person name="Hao X."/>
            <person name="Li L."/>
            <person name="Tang Y."/>
            <person name="Lv G."/>
            <person name="Zhou Y."/>
            <person name="Sun X."/>
            <person name="Brodelius P.E."/>
            <person name="Rose J.K.C."/>
            <person name="Tang K."/>
        </authorList>
    </citation>
    <scope>NUCLEOTIDE SEQUENCE [LARGE SCALE GENOMIC DNA]</scope>
    <source>
        <strain evidence="8">cv. Huhao1</strain>
        <tissue evidence="7">Leaf</tissue>
    </source>
</reference>
<evidence type="ECO:0000313" key="8">
    <source>
        <dbReference type="Proteomes" id="UP000245207"/>
    </source>
</evidence>
<evidence type="ECO:0000313" key="7">
    <source>
        <dbReference type="EMBL" id="PWA87718.1"/>
    </source>
</evidence>
<organism evidence="7 8">
    <name type="scientific">Artemisia annua</name>
    <name type="common">Sweet wormwood</name>
    <dbReference type="NCBI Taxonomy" id="35608"/>
    <lineage>
        <taxon>Eukaryota</taxon>
        <taxon>Viridiplantae</taxon>
        <taxon>Streptophyta</taxon>
        <taxon>Embryophyta</taxon>
        <taxon>Tracheophyta</taxon>
        <taxon>Spermatophyta</taxon>
        <taxon>Magnoliopsida</taxon>
        <taxon>eudicotyledons</taxon>
        <taxon>Gunneridae</taxon>
        <taxon>Pentapetalae</taxon>
        <taxon>asterids</taxon>
        <taxon>campanulids</taxon>
        <taxon>Asterales</taxon>
        <taxon>Asteraceae</taxon>
        <taxon>Asteroideae</taxon>
        <taxon>Anthemideae</taxon>
        <taxon>Artemisiinae</taxon>
        <taxon>Artemisia</taxon>
    </lineage>
</organism>
<comment type="caution">
    <text evidence="7">The sequence shown here is derived from an EMBL/GenBank/DDBJ whole genome shotgun (WGS) entry which is preliminary data.</text>
</comment>
<dbReference type="GO" id="GO:0005525">
    <property type="term" value="F:GTP binding"/>
    <property type="evidence" value="ECO:0007669"/>
    <property type="project" value="UniProtKB-KW"/>
</dbReference>
<dbReference type="SUPFAM" id="SSF52540">
    <property type="entry name" value="P-loop containing nucleoside triphosphate hydrolases"/>
    <property type="match status" value="1"/>
</dbReference>
<dbReference type="OrthoDB" id="342024at2759"/>
<name>A0A2U1PPL7_ARTAN</name>
<keyword evidence="5" id="KW-0342">GTP-binding</keyword>
<dbReference type="InterPro" id="IPR027417">
    <property type="entry name" value="P-loop_NTPase"/>
</dbReference>
<dbReference type="EMBL" id="PKPP01000884">
    <property type="protein sequence ID" value="PWA87718.1"/>
    <property type="molecule type" value="Genomic_DNA"/>
</dbReference>
<evidence type="ECO:0000259" key="6">
    <source>
        <dbReference type="Pfam" id="PF03144"/>
    </source>
</evidence>
<dbReference type="InterPro" id="IPR009001">
    <property type="entry name" value="Transl_elong_EF1A/Init_IF2_C"/>
</dbReference>
<protein>
    <submittedName>
        <fullName evidence="7">Elongation factor, GTP-binding domain-containing protein</fullName>
    </submittedName>
</protein>
<dbReference type="SUPFAM" id="SSF50465">
    <property type="entry name" value="EF-Tu/eEF-1alpha/eIF2-gamma C-terminal domain"/>
    <property type="match status" value="1"/>
</dbReference>